<protein>
    <submittedName>
        <fullName evidence="5">Ferredoxin oxidoreductase</fullName>
    </submittedName>
</protein>
<gene>
    <name evidence="5" type="ORF">COY29_03570</name>
</gene>
<proteinExistence type="predicted"/>
<comment type="caution">
    <text evidence="5">The sequence shown here is derived from an EMBL/GenBank/DDBJ whole genome shotgun (WGS) entry which is preliminary data.</text>
</comment>
<sequence length="345" mass="38339">MKQFLMGNKILAQAAKDAGAKIMFGYPITPSTEILETWAKFCLKDKSLKILQTEDEMAAGFGVIGSCLAGVPAFTATAGPGNILMQDALVMAEALRIPMVTMMMQRGGMSTSTVIYSQEEVRLTCFGGNSEGFRIVYSTSNLQELYDYTLKAFQMAWKYRWPTFVLADGYQGKMMGEVEISNSKLPLTNLKPILTKGVNLRNCYNLEEEIGEKIADYNDEYQQTRSEIEEYEDYQTKDAKIILLAHGIVAAAVKIAVDKLRKRGLSIGLFRPITLRPFPTQAAVKILDKAEKIIVIESAIGQLAELFKAELFGLNTTLIEINKPALGFTPEEIDKQVCFFADAQK</sequence>
<evidence type="ECO:0000259" key="4">
    <source>
        <dbReference type="Pfam" id="PF17147"/>
    </source>
</evidence>
<evidence type="ECO:0000256" key="1">
    <source>
        <dbReference type="ARBA" id="ARBA00023002"/>
    </source>
</evidence>
<dbReference type="Pfam" id="PF01855">
    <property type="entry name" value="POR_N"/>
    <property type="match status" value="1"/>
</dbReference>
<evidence type="ECO:0000256" key="2">
    <source>
        <dbReference type="SAM" id="Coils"/>
    </source>
</evidence>
<keyword evidence="2" id="KW-0175">Coiled coil</keyword>
<dbReference type="EMBL" id="PFNO01000116">
    <property type="protein sequence ID" value="PIZ48536.1"/>
    <property type="molecule type" value="Genomic_DNA"/>
</dbReference>
<accession>A0A2M7TML7</accession>
<evidence type="ECO:0000259" key="3">
    <source>
        <dbReference type="Pfam" id="PF01855"/>
    </source>
</evidence>
<dbReference type="SUPFAM" id="SSF52518">
    <property type="entry name" value="Thiamin diphosphate-binding fold (THDP-binding)"/>
    <property type="match status" value="1"/>
</dbReference>
<dbReference type="Gene3D" id="3.40.50.920">
    <property type="match status" value="1"/>
</dbReference>
<reference evidence="6" key="1">
    <citation type="submission" date="2017-09" db="EMBL/GenBank/DDBJ databases">
        <title>Depth-based differentiation of microbial function through sediment-hosted aquifers and enrichment of novel symbionts in the deep terrestrial subsurface.</title>
        <authorList>
            <person name="Probst A.J."/>
            <person name="Ladd B."/>
            <person name="Jarett J.K."/>
            <person name="Geller-Mcgrath D.E."/>
            <person name="Sieber C.M.K."/>
            <person name="Emerson J.B."/>
            <person name="Anantharaman K."/>
            <person name="Thomas B.C."/>
            <person name="Malmstrom R."/>
            <person name="Stieglmeier M."/>
            <person name="Klingl A."/>
            <person name="Woyke T."/>
            <person name="Ryan C.M."/>
            <person name="Banfield J.F."/>
        </authorList>
    </citation>
    <scope>NUCLEOTIDE SEQUENCE [LARGE SCALE GENOMIC DNA]</scope>
</reference>
<evidence type="ECO:0000313" key="6">
    <source>
        <dbReference type="Proteomes" id="UP000229753"/>
    </source>
</evidence>
<name>A0A2M7TML7_9BACT</name>
<dbReference type="Proteomes" id="UP000229753">
    <property type="component" value="Unassembled WGS sequence"/>
</dbReference>
<dbReference type="InterPro" id="IPR009014">
    <property type="entry name" value="Transketo_C/PFOR_II"/>
</dbReference>
<evidence type="ECO:0000313" key="5">
    <source>
        <dbReference type="EMBL" id="PIZ48536.1"/>
    </source>
</evidence>
<dbReference type="CDD" id="cd07034">
    <property type="entry name" value="TPP_PYR_PFOR_IOR-alpha_like"/>
    <property type="match status" value="1"/>
</dbReference>
<dbReference type="PANTHER" id="PTHR43088:SF1">
    <property type="entry name" value="SUBUNIT OF PYRUVATE:FLAVODOXIN OXIDOREDUCTASE"/>
    <property type="match status" value="1"/>
</dbReference>
<keyword evidence="1" id="KW-0560">Oxidoreductase</keyword>
<dbReference type="InterPro" id="IPR029061">
    <property type="entry name" value="THDP-binding"/>
</dbReference>
<dbReference type="AlphaFoldDB" id="A0A2M7TML7"/>
<dbReference type="Gene3D" id="3.40.50.970">
    <property type="match status" value="1"/>
</dbReference>
<dbReference type="InterPro" id="IPR052368">
    <property type="entry name" value="2-oxoacid_oxidoreductase"/>
</dbReference>
<organism evidence="5 6">
    <name type="scientific">Candidatus Woesebacteria bacterium CG_4_10_14_0_2_um_filter_39_14</name>
    <dbReference type="NCBI Taxonomy" id="1975054"/>
    <lineage>
        <taxon>Bacteria</taxon>
        <taxon>Candidatus Woeseibacteriota</taxon>
    </lineage>
</organism>
<feature type="domain" description="Pyruvate:ferredoxin oxidoreductase core" evidence="4">
    <location>
        <begin position="239"/>
        <end position="312"/>
    </location>
</feature>
<feature type="coiled-coil region" evidence="2">
    <location>
        <begin position="207"/>
        <end position="234"/>
    </location>
</feature>
<dbReference type="GO" id="GO:0016491">
    <property type="term" value="F:oxidoreductase activity"/>
    <property type="evidence" value="ECO:0007669"/>
    <property type="project" value="UniProtKB-KW"/>
</dbReference>
<dbReference type="SUPFAM" id="SSF52922">
    <property type="entry name" value="TK C-terminal domain-like"/>
    <property type="match status" value="1"/>
</dbReference>
<dbReference type="PANTHER" id="PTHR43088">
    <property type="entry name" value="SUBUNIT OF PYRUVATE:FLAVODOXIN OXIDOREDUCTASE-RELATED"/>
    <property type="match status" value="1"/>
</dbReference>
<feature type="domain" description="Pyruvate flavodoxin/ferredoxin oxidoreductase pyrimidine binding" evidence="3">
    <location>
        <begin position="14"/>
        <end position="236"/>
    </location>
</feature>
<dbReference type="Pfam" id="PF17147">
    <property type="entry name" value="PFOR_II"/>
    <property type="match status" value="1"/>
</dbReference>
<dbReference type="InterPro" id="IPR033412">
    <property type="entry name" value="PFOR_II"/>
</dbReference>
<dbReference type="InterPro" id="IPR002880">
    <property type="entry name" value="Pyrv_Fd/Flavodoxin_OxRdtase_N"/>
</dbReference>